<dbReference type="Proteomes" id="UP001189429">
    <property type="component" value="Unassembled WGS sequence"/>
</dbReference>
<comment type="caution">
    <text evidence="1">The sequence shown here is derived from an EMBL/GenBank/DDBJ whole genome shotgun (WGS) entry which is preliminary data.</text>
</comment>
<dbReference type="EMBL" id="CAUYUJ010020176">
    <property type="protein sequence ID" value="CAK0896362.1"/>
    <property type="molecule type" value="Genomic_DNA"/>
</dbReference>
<keyword evidence="2" id="KW-1185">Reference proteome</keyword>
<sequence>DVQLWTAKMELYETKVVRKRSKSEKVHMQFRTLSKRPASVASIEEVSDELDLLEE</sequence>
<gene>
    <name evidence="1" type="ORF">PCOR1329_LOCUS74851</name>
</gene>
<evidence type="ECO:0000313" key="1">
    <source>
        <dbReference type="EMBL" id="CAK0896362.1"/>
    </source>
</evidence>
<protein>
    <submittedName>
        <fullName evidence="1">Uncharacterized protein</fullName>
    </submittedName>
</protein>
<reference evidence="1" key="1">
    <citation type="submission" date="2023-10" db="EMBL/GenBank/DDBJ databases">
        <authorList>
            <person name="Chen Y."/>
            <person name="Shah S."/>
            <person name="Dougan E. K."/>
            <person name="Thang M."/>
            <person name="Chan C."/>
        </authorList>
    </citation>
    <scope>NUCLEOTIDE SEQUENCE [LARGE SCALE GENOMIC DNA]</scope>
</reference>
<name>A0ABN9XEQ2_9DINO</name>
<feature type="non-terminal residue" evidence="1">
    <location>
        <position position="1"/>
    </location>
</feature>
<accession>A0ABN9XEQ2</accession>
<proteinExistence type="predicted"/>
<feature type="non-terminal residue" evidence="1">
    <location>
        <position position="55"/>
    </location>
</feature>
<evidence type="ECO:0000313" key="2">
    <source>
        <dbReference type="Proteomes" id="UP001189429"/>
    </source>
</evidence>
<organism evidence="1 2">
    <name type="scientific">Prorocentrum cordatum</name>
    <dbReference type="NCBI Taxonomy" id="2364126"/>
    <lineage>
        <taxon>Eukaryota</taxon>
        <taxon>Sar</taxon>
        <taxon>Alveolata</taxon>
        <taxon>Dinophyceae</taxon>
        <taxon>Prorocentrales</taxon>
        <taxon>Prorocentraceae</taxon>
        <taxon>Prorocentrum</taxon>
    </lineage>
</organism>